<evidence type="ECO:0000256" key="5">
    <source>
        <dbReference type="SAM" id="SignalP"/>
    </source>
</evidence>
<dbReference type="InterPro" id="IPR042295">
    <property type="entry name" value="NarX-like_N_sf"/>
</dbReference>
<keyword evidence="8" id="KW-1185">Reference proteome</keyword>
<name>A0A840BVA0_9RHOO</name>
<evidence type="ECO:0000313" key="8">
    <source>
        <dbReference type="Proteomes" id="UP000561045"/>
    </source>
</evidence>
<feature type="domain" description="NarX-like N-terminal" evidence="6">
    <location>
        <begin position="157"/>
        <end position="240"/>
    </location>
</feature>
<keyword evidence="3" id="KW-1133">Transmembrane helix</keyword>
<accession>A0A840BVA0</accession>
<evidence type="ECO:0000256" key="1">
    <source>
        <dbReference type="ARBA" id="ARBA00004141"/>
    </source>
</evidence>
<dbReference type="Proteomes" id="UP000561045">
    <property type="component" value="Unassembled WGS sequence"/>
</dbReference>
<evidence type="ECO:0000256" key="4">
    <source>
        <dbReference type="ARBA" id="ARBA00023136"/>
    </source>
</evidence>
<protein>
    <recommendedName>
        <fullName evidence="6">NarX-like N-terminal domain-containing protein</fullName>
    </recommendedName>
</protein>
<reference evidence="7 8" key="1">
    <citation type="submission" date="2020-08" db="EMBL/GenBank/DDBJ databases">
        <title>Genomic Encyclopedia of Type Strains, Phase IV (KMG-IV): sequencing the most valuable type-strain genomes for metagenomic binning, comparative biology and taxonomic classification.</title>
        <authorList>
            <person name="Goeker M."/>
        </authorList>
    </citation>
    <scope>NUCLEOTIDE SEQUENCE [LARGE SCALE GENOMIC DNA]</scope>
    <source>
        <strain evidence="7 8">DSM 106739</strain>
    </source>
</reference>
<keyword evidence="4" id="KW-0472">Membrane</keyword>
<dbReference type="GO" id="GO:0016020">
    <property type="term" value="C:membrane"/>
    <property type="evidence" value="ECO:0007669"/>
    <property type="project" value="UniProtKB-SubCell"/>
</dbReference>
<dbReference type="Pfam" id="PF13675">
    <property type="entry name" value="PilJ"/>
    <property type="match status" value="2"/>
</dbReference>
<sequence length="269" mass="29202">MDRTRRHLIIAAASLAPAALLSNAMAAPPKDSGLSMLEAINQAGRQRMLSQRMAKCYAQQLLGVKVDQAQQLLAASATRFDEQLANLRRLTAAKDRAEAAATYEQLAALWGSYRVAVTAAPNAAGLATVAKLNEQVLATAHEGTQQLEKLQATPIGTLVNLSGRQRMLSQRMAKFYFFERAGLNAPETNAALKKSRADFIAAFAQLKAAPQNSAEVRNWLALADTQWQFFDEAISQAGNSREHDQNVATTSENILDAMDKLTALYTQLG</sequence>
<dbReference type="RefSeq" id="WP_183637842.1">
    <property type="nucleotide sequence ID" value="NZ_BAABLE010000008.1"/>
</dbReference>
<dbReference type="Gene3D" id="1.20.120.960">
    <property type="entry name" value="Histidine kinase NarX, sensor domain"/>
    <property type="match status" value="1"/>
</dbReference>
<proteinExistence type="predicted"/>
<gene>
    <name evidence="7" type="ORF">GGR36_004092</name>
</gene>
<keyword evidence="2" id="KW-0812">Transmembrane</keyword>
<dbReference type="EMBL" id="JACIET010000003">
    <property type="protein sequence ID" value="MBB4014736.1"/>
    <property type="molecule type" value="Genomic_DNA"/>
</dbReference>
<comment type="subcellular location">
    <subcellularLocation>
        <location evidence="1">Membrane</location>
        <topology evidence="1">Multi-pass membrane protein</topology>
    </subcellularLocation>
</comment>
<evidence type="ECO:0000256" key="2">
    <source>
        <dbReference type="ARBA" id="ARBA00022692"/>
    </source>
</evidence>
<evidence type="ECO:0000259" key="6">
    <source>
        <dbReference type="Pfam" id="PF13675"/>
    </source>
</evidence>
<comment type="caution">
    <text evidence="7">The sequence shown here is derived from an EMBL/GenBank/DDBJ whole genome shotgun (WGS) entry which is preliminary data.</text>
</comment>
<keyword evidence="5" id="KW-0732">Signal</keyword>
<organism evidence="7 8">
    <name type="scientific">Niveibacterium umoris</name>
    <dbReference type="NCBI Taxonomy" id="1193620"/>
    <lineage>
        <taxon>Bacteria</taxon>
        <taxon>Pseudomonadati</taxon>
        <taxon>Pseudomonadota</taxon>
        <taxon>Betaproteobacteria</taxon>
        <taxon>Rhodocyclales</taxon>
        <taxon>Rhodocyclaceae</taxon>
        <taxon>Niveibacterium</taxon>
    </lineage>
</organism>
<evidence type="ECO:0000313" key="7">
    <source>
        <dbReference type="EMBL" id="MBB4014736.1"/>
    </source>
</evidence>
<evidence type="ECO:0000256" key="3">
    <source>
        <dbReference type="ARBA" id="ARBA00022989"/>
    </source>
</evidence>
<dbReference type="AlphaFoldDB" id="A0A840BVA0"/>
<feature type="signal peptide" evidence="5">
    <location>
        <begin position="1"/>
        <end position="26"/>
    </location>
</feature>
<feature type="domain" description="NarX-like N-terminal" evidence="6">
    <location>
        <begin position="38"/>
        <end position="122"/>
    </location>
</feature>
<dbReference type="InterPro" id="IPR029095">
    <property type="entry name" value="NarX-like_N"/>
</dbReference>
<feature type="chain" id="PRO_5032596313" description="NarX-like N-terminal domain-containing protein" evidence="5">
    <location>
        <begin position="27"/>
        <end position="269"/>
    </location>
</feature>